<protein>
    <submittedName>
        <fullName evidence="2">Uncharacterized protein</fullName>
    </submittedName>
</protein>
<feature type="transmembrane region" description="Helical" evidence="1">
    <location>
        <begin position="12"/>
        <end position="34"/>
    </location>
</feature>
<evidence type="ECO:0000256" key="1">
    <source>
        <dbReference type="SAM" id="Phobius"/>
    </source>
</evidence>
<proteinExistence type="predicted"/>
<dbReference type="AlphaFoldDB" id="A0A0E9R8G1"/>
<reference evidence="2" key="2">
    <citation type="journal article" date="2015" name="Fish Shellfish Immunol.">
        <title>Early steps in the European eel (Anguilla anguilla)-Vibrio vulnificus interaction in the gills: Role of the RtxA13 toxin.</title>
        <authorList>
            <person name="Callol A."/>
            <person name="Pajuelo D."/>
            <person name="Ebbesson L."/>
            <person name="Teles M."/>
            <person name="MacKenzie S."/>
            <person name="Amaro C."/>
        </authorList>
    </citation>
    <scope>NUCLEOTIDE SEQUENCE</scope>
</reference>
<organism evidence="2">
    <name type="scientific">Anguilla anguilla</name>
    <name type="common">European freshwater eel</name>
    <name type="synonym">Muraena anguilla</name>
    <dbReference type="NCBI Taxonomy" id="7936"/>
    <lineage>
        <taxon>Eukaryota</taxon>
        <taxon>Metazoa</taxon>
        <taxon>Chordata</taxon>
        <taxon>Craniata</taxon>
        <taxon>Vertebrata</taxon>
        <taxon>Euteleostomi</taxon>
        <taxon>Actinopterygii</taxon>
        <taxon>Neopterygii</taxon>
        <taxon>Teleostei</taxon>
        <taxon>Anguilliformes</taxon>
        <taxon>Anguillidae</taxon>
        <taxon>Anguilla</taxon>
    </lineage>
</organism>
<evidence type="ECO:0000313" key="2">
    <source>
        <dbReference type="EMBL" id="JAH25384.1"/>
    </source>
</evidence>
<keyword evidence="1" id="KW-1133">Transmembrane helix</keyword>
<dbReference type="EMBL" id="GBXM01083193">
    <property type="protein sequence ID" value="JAH25384.1"/>
    <property type="molecule type" value="Transcribed_RNA"/>
</dbReference>
<sequence>MCGGKPADHCTVQLYFSFVILWYLLGIGLIFVFFAPERRSLHNCSCNYISAILFYMPFFYSCLNNTLFRLIVFTVVQLVFVFCST</sequence>
<keyword evidence="1" id="KW-0472">Membrane</keyword>
<reference evidence="2" key="1">
    <citation type="submission" date="2014-11" db="EMBL/GenBank/DDBJ databases">
        <authorList>
            <person name="Amaro Gonzalez C."/>
        </authorList>
    </citation>
    <scope>NUCLEOTIDE SEQUENCE</scope>
</reference>
<accession>A0A0E9R8G1</accession>
<keyword evidence="1" id="KW-0812">Transmembrane</keyword>
<feature type="transmembrane region" description="Helical" evidence="1">
    <location>
        <begin position="41"/>
        <end position="60"/>
    </location>
</feature>
<name>A0A0E9R8G1_ANGAN</name>